<gene>
    <name evidence="2" type="ORF">C8A03DRAFT_38971</name>
</gene>
<evidence type="ECO:0000313" key="2">
    <source>
        <dbReference type="EMBL" id="KAK4233327.1"/>
    </source>
</evidence>
<evidence type="ECO:0000313" key="3">
    <source>
        <dbReference type="Proteomes" id="UP001303760"/>
    </source>
</evidence>
<keyword evidence="3" id="KW-1185">Reference proteome</keyword>
<accession>A0AAN7H6S6</accession>
<sequence>MVSRAVKRRRTRAMPAPATQPRIGDVITVVGPACQARPLTQPQAGRPSSAELRANTQHILTMIHECRPKNTASAYEPKQEELREFC</sequence>
<name>A0AAN7H6S6_9PEZI</name>
<dbReference type="EMBL" id="MU860587">
    <property type="protein sequence ID" value="KAK4233327.1"/>
    <property type="molecule type" value="Genomic_DNA"/>
</dbReference>
<comment type="caution">
    <text evidence="2">The sequence shown here is derived from an EMBL/GenBank/DDBJ whole genome shotgun (WGS) entry which is preliminary data.</text>
</comment>
<dbReference type="AlphaFoldDB" id="A0AAN7H6S6"/>
<proteinExistence type="predicted"/>
<organism evidence="2 3">
    <name type="scientific">Achaetomium macrosporum</name>
    <dbReference type="NCBI Taxonomy" id="79813"/>
    <lineage>
        <taxon>Eukaryota</taxon>
        <taxon>Fungi</taxon>
        <taxon>Dikarya</taxon>
        <taxon>Ascomycota</taxon>
        <taxon>Pezizomycotina</taxon>
        <taxon>Sordariomycetes</taxon>
        <taxon>Sordariomycetidae</taxon>
        <taxon>Sordariales</taxon>
        <taxon>Chaetomiaceae</taxon>
        <taxon>Achaetomium</taxon>
    </lineage>
</organism>
<protein>
    <submittedName>
        <fullName evidence="2">Uncharacterized protein</fullName>
    </submittedName>
</protein>
<reference evidence="2" key="1">
    <citation type="journal article" date="2023" name="Mol. Phylogenet. Evol.">
        <title>Genome-scale phylogeny and comparative genomics of the fungal order Sordariales.</title>
        <authorList>
            <person name="Hensen N."/>
            <person name="Bonometti L."/>
            <person name="Westerberg I."/>
            <person name="Brannstrom I.O."/>
            <person name="Guillou S."/>
            <person name="Cros-Aarteil S."/>
            <person name="Calhoun S."/>
            <person name="Haridas S."/>
            <person name="Kuo A."/>
            <person name="Mondo S."/>
            <person name="Pangilinan J."/>
            <person name="Riley R."/>
            <person name="LaButti K."/>
            <person name="Andreopoulos B."/>
            <person name="Lipzen A."/>
            <person name="Chen C."/>
            <person name="Yan M."/>
            <person name="Daum C."/>
            <person name="Ng V."/>
            <person name="Clum A."/>
            <person name="Steindorff A."/>
            <person name="Ohm R.A."/>
            <person name="Martin F."/>
            <person name="Silar P."/>
            <person name="Natvig D.O."/>
            <person name="Lalanne C."/>
            <person name="Gautier V."/>
            <person name="Ament-Velasquez S.L."/>
            <person name="Kruys A."/>
            <person name="Hutchinson M.I."/>
            <person name="Powell A.J."/>
            <person name="Barry K."/>
            <person name="Miller A.N."/>
            <person name="Grigoriev I.V."/>
            <person name="Debuchy R."/>
            <person name="Gladieux P."/>
            <person name="Hiltunen Thoren M."/>
            <person name="Johannesson H."/>
        </authorList>
    </citation>
    <scope>NUCLEOTIDE SEQUENCE</scope>
    <source>
        <strain evidence="2">CBS 532.94</strain>
    </source>
</reference>
<feature type="region of interest" description="Disordered" evidence="1">
    <location>
        <begin position="1"/>
        <end position="20"/>
    </location>
</feature>
<dbReference type="Proteomes" id="UP001303760">
    <property type="component" value="Unassembled WGS sequence"/>
</dbReference>
<evidence type="ECO:0000256" key="1">
    <source>
        <dbReference type="SAM" id="MobiDB-lite"/>
    </source>
</evidence>
<feature type="compositionally biased region" description="Basic residues" evidence="1">
    <location>
        <begin position="1"/>
        <end position="12"/>
    </location>
</feature>
<reference evidence="2" key="2">
    <citation type="submission" date="2023-05" db="EMBL/GenBank/DDBJ databases">
        <authorList>
            <consortium name="Lawrence Berkeley National Laboratory"/>
            <person name="Steindorff A."/>
            <person name="Hensen N."/>
            <person name="Bonometti L."/>
            <person name="Westerberg I."/>
            <person name="Brannstrom I.O."/>
            <person name="Guillou S."/>
            <person name="Cros-Aarteil S."/>
            <person name="Calhoun S."/>
            <person name="Haridas S."/>
            <person name="Kuo A."/>
            <person name="Mondo S."/>
            <person name="Pangilinan J."/>
            <person name="Riley R."/>
            <person name="Labutti K."/>
            <person name="Andreopoulos B."/>
            <person name="Lipzen A."/>
            <person name="Chen C."/>
            <person name="Yanf M."/>
            <person name="Daum C."/>
            <person name="Ng V."/>
            <person name="Clum A."/>
            <person name="Ohm R."/>
            <person name="Martin F."/>
            <person name="Silar P."/>
            <person name="Natvig D."/>
            <person name="Lalanne C."/>
            <person name="Gautier V."/>
            <person name="Ament-Velasquez S.L."/>
            <person name="Kruys A."/>
            <person name="Hutchinson M.I."/>
            <person name="Powell A.J."/>
            <person name="Barry K."/>
            <person name="Miller A.N."/>
            <person name="Grigoriev I.V."/>
            <person name="Debuchy R."/>
            <person name="Gladieux P."/>
            <person name="Thoren M.H."/>
            <person name="Johannesson H."/>
        </authorList>
    </citation>
    <scope>NUCLEOTIDE SEQUENCE</scope>
    <source>
        <strain evidence="2">CBS 532.94</strain>
    </source>
</reference>